<keyword evidence="2" id="KW-1185">Reference proteome</keyword>
<evidence type="ECO:0008006" key="3">
    <source>
        <dbReference type="Google" id="ProtNLM"/>
    </source>
</evidence>
<protein>
    <recommendedName>
        <fullName evidence="3">Peptidase family U32</fullName>
    </recommendedName>
</protein>
<gene>
    <name evidence="1" type="ORF">CLHOM_34570</name>
</gene>
<dbReference type="RefSeq" id="WP_052222889.1">
    <property type="nucleotide sequence ID" value="NZ_LHUR01000042.1"/>
</dbReference>
<comment type="caution">
    <text evidence="1">The sequence shown here is derived from an EMBL/GenBank/DDBJ whole genome shotgun (WGS) entry which is preliminary data.</text>
</comment>
<dbReference type="Proteomes" id="UP000037043">
    <property type="component" value="Unassembled WGS sequence"/>
</dbReference>
<sequence length="288" mass="34023">MKKYEIPFNFDIELLNFLDENVDKGWIEFLFLSPFREDSSNARNHVENVKKNGWTYKVPETRSEYTKYIEEIYKRSYNLAVLLQEPTMLSKEKLDYYFKLGIKNFIVNNNDLALKIKNKNSNYQVVASITKTLSAAELAVNDYSMYDKIVLHFPFNRALSRLNDLPKKYNYTFLVNSYCSYSCKVAKDHWYSTYEEALKVICTKYLNKDKLVYIPPEYIKLFEPYAASFKLQGREYPTSILANEIYCYYKTCHNSMAGVIYNRLNPSNQEEYFNAAKDMSVVINPHSY</sequence>
<evidence type="ECO:0000313" key="2">
    <source>
        <dbReference type="Proteomes" id="UP000037043"/>
    </source>
</evidence>
<accession>A0A0L6Z6G9</accession>
<organism evidence="1 2">
    <name type="scientific">Clostridium homopropionicum DSM 5847</name>
    <dbReference type="NCBI Taxonomy" id="1121318"/>
    <lineage>
        <taxon>Bacteria</taxon>
        <taxon>Bacillati</taxon>
        <taxon>Bacillota</taxon>
        <taxon>Clostridia</taxon>
        <taxon>Eubacteriales</taxon>
        <taxon>Clostridiaceae</taxon>
        <taxon>Clostridium</taxon>
    </lineage>
</organism>
<evidence type="ECO:0000313" key="1">
    <source>
        <dbReference type="EMBL" id="KOA18555.1"/>
    </source>
</evidence>
<dbReference type="STRING" id="36844.SAMN04488501_10122"/>
<dbReference type="AlphaFoldDB" id="A0A0L6Z6G9"/>
<proteinExistence type="predicted"/>
<dbReference type="PATRIC" id="fig|1121318.3.peg.3456"/>
<name>A0A0L6Z6G9_9CLOT</name>
<dbReference type="EMBL" id="LHUR01000042">
    <property type="protein sequence ID" value="KOA18555.1"/>
    <property type="molecule type" value="Genomic_DNA"/>
</dbReference>
<reference evidence="2" key="1">
    <citation type="submission" date="2015-08" db="EMBL/GenBank/DDBJ databases">
        <title>Genome sequence of the strict anaerobe Clostridium homopropionicum LuHBu1 (DSM 5847T).</title>
        <authorList>
            <person name="Poehlein A."/>
            <person name="Beck M."/>
            <person name="Schiel-Bengelsdorf B."/>
            <person name="Bengelsdorf F.R."/>
            <person name="Daniel R."/>
            <person name="Duerre P."/>
        </authorList>
    </citation>
    <scope>NUCLEOTIDE SEQUENCE [LARGE SCALE GENOMIC DNA]</scope>
    <source>
        <strain evidence="2">DSM 5847</strain>
    </source>
</reference>